<accession>A0ABQ8FGQ1</accession>
<proteinExistence type="predicted"/>
<dbReference type="Proteomes" id="UP001648503">
    <property type="component" value="Unassembled WGS sequence"/>
</dbReference>
<sequence length="36" mass="4297">DEFHEYKPIENDPKCDRIMDELRTSQGKISDLNIVF</sequence>
<name>A0ABQ8FGQ1_9FUNG</name>
<evidence type="ECO:0000313" key="2">
    <source>
        <dbReference type="Proteomes" id="UP001648503"/>
    </source>
</evidence>
<evidence type="ECO:0000313" key="1">
    <source>
        <dbReference type="EMBL" id="KAH6598012.1"/>
    </source>
</evidence>
<comment type="caution">
    <text evidence="1">The sequence shown here is derived from an EMBL/GenBank/DDBJ whole genome shotgun (WGS) entry which is preliminary data.</text>
</comment>
<organism evidence="1 2">
    <name type="scientific">Batrachochytrium salamandrivorans</name>
    <dbReference type="NCBI Taxonomy" id="1357716"/>
    <lineage>
        <taxon>Eukaryota</taxon>
        <taxon>Fungi</taxon>
        <taxon>Fungi incertae sedis</taxon>
        <taxon>Chytridiomycota</taxon>
        <taxon>Chytridiomycota incertae sedis</taxon>
        <taxon>Chytridiomycetes</taxon>
        <taxon>Rhizophydiales</taxon>
        <taxon>Rhizophydiales incertae sedis</taxon>
        <taxon>Batrachochytrium</taxon>
    </lineage>
</organism>
<protein>
    <submittedName>
        <fullName evidence="1">Uncharacterized protein</fullName>
    </submittedName>
</protein>
<keyword evidence="2" id="KW-1185">Reference proteome</keyword>
<reference evidence="1 2" key="1">
    <citation type="submission" date="2021-02" db="EMBL/GenBank/DDBJ databases">
        <title>Variation within the Batrachochytrium salamandrivorans European outbreak.</title>
        <authorList>
            <person name="Kelly M."/>
            <person name="Pasmans F."/>
            <person name="Shea T.P."/>
            <person name="Munoz J.F."/>
            <person name="Carranza S."/>
            <person name="Cuomo C.A."/>
            <person name="Martel A."/>
        </authorList>
    </citation>
    <scope>NUCLEOTIDE SEQUENCE [LARGE SCALE GENOMIC DNA]</scope>
    <source>
        <strain evidence="1 2">AMFP18/2</strain>
    </source>
</reference>
<dbReference type="EMBL" id="JAFCIX010000119">
    <property type="protein sequence ID" value="KAH6598012.1"/>
    <property type="molecule type" value="Genomic_DNA"/>
</dbReference>
<feature type="non-terminal residue" evidence="1">
    <location>
        <position position="1"/>
    </location>
</feature>
<gene>
    <name evidence="1" type="ORF">BASA50_004059</name>
</gene>